<dbReference type="AlphaFoldDB" id="A0A1G5D4V2"/>
<evidence type="ECO:0008006" key="3">
    <source>
        <dbReference type="Google" id="ProtNLM"/>
    </source>
</evidence>
<reference evidence="1 2" key="1">
    <citation type="submission" date="2016-10" db="EMBL/GenBank/DDBJ databases">
        <authorList>
            <person name="de Groot N.N."/>
        </authorList>
    </citation>
    <scope>NUCLEOTIDE SEQUENCE [LARGE SCALE GENOMIC DNA]</scope>
    <source>
        <strain evidence="1 2">CGMCC 1.7031</strain>
    </source>
</reference>
<dbReference type="STRING" id="490189.SAMN02927903_00753"/>
<dbReference type="InterPro" id="IPR021958">
    <property type="entry name" value="DUF3575"/>
</dbReference>
<evidence type="ECO:0000313" key="2">
    <source>
        <dbReference type="Proteomes" id="UP000199354"/>
    </source>
</evidence>
<sequence>MKRFLWIALLCGPLVSAQENESGLSSRKNEVRTDLLSTVALAKYNLSYERFTGGKFSFGVTGAVVSSKKVEDDFEEGNRDNSPQFEVTPFVRYRLSEGVSRFYFAEVFASANGGDFREIVRKTENGVGYYEVEKSDYFDVAIGAGAGYKMYLKEQWAIELMVGFGVNTIETDKSPDVFSRVGVSVGYRF</sequence>
<organism evidence="1 2">
    <name type="scientific">Flavobacterium caeni</name>
    <dbReference type="NCBI Taxonomy" id="490189"/>
    <lineage>
        <taxon>Bacteria</taxon>
        <taxon>Pseudomonadati</taxon>
        <taxon>Bacteroidota</taxon>
        <taxon>Flavobacteriia</taxon>
        <taxon>Flavobacteriales</taxon>
        <taxon>Flavobacteriaceae</taxon>
        <taxon>Flavobacterium</taxon>
    </lineage>
</organism>
<dbReference type="RefSeq" id="WP_170826780.1">
    <property type="nucleotide sequence ID" value="NZ_FMVF01000003.1"/>
</dbReference>
<name>A0A1G5D4V2_9FLAO</name>
<keyword evidence="2" id="KW-1185">Reference proteome</keyword>
<accession>A0A1G5D4V2</accession>
<proteinExistence type="predicted"/>
<protein>
    <recommendedName>
        <fullName evidence="3">DUF3575 domain-containing protein</fullName>
    </recommendedName>
</protein>
<dbReference type="Pfam" id="PF12099">
    <property type="entry name" value="DUF3575"/>
    <property type="match status" value="1"/>
</dbReference>
<evidence type="ECO:0000313" key="1">
    <source>
        <dbReference type="EMBL" id="SCY09869.1"/>
    </source>
</evidence>
<dbReference type="EMBL" id="FMVF01000003">
    <property type="protein sequence ID" value="SCY09869.1"/>
    <property type="molecule type" value="Genomic_DNA"/>
</dbReference>
<dbReference type="Proteomes" id="UP000199354">
    <property type="component" value="Unassembled WGS sequence"/>
</dbReference>
<gene>
    <name evidence="1" type="ORF">SAMN02927903_00753</name>
</gene>